<evidence type="ECO:0000313" key="2">
    <source>
        <dbReference type="EMBL" id="TNV74792.1"/>
    </source>
</evidence>
<sequence length="402" mass="46506">MSEEQKDVSVEVPAEVPAEVPLAEASPADGTRQEGVRYEKNEGEVHEREEIEQLKGEYDADGFYVLEDGSFYDPNGYYFDHEGYDEFGGYYEKGYYVPGPGYEEEYYRKYNELYGEEIANDQDDFEYDLEDYFSEDEFDDYCKEEGAQQKTEDPQLTEEQRYVQILKERIIQEDANRLIPISQHINPAIAWLKKQPEGKRFVIKVEGLPVQANASHIDRLIIKKMKESGEKDIPESLLPQMKIVIDKDKFGHSLGVGYCTTAYRPALIELIKLHKKTWARSKLRTFLSGFCYDDFEDYGGEIEEHDDSKIEKWALKNPDYELMIYRRKNKIQKQQAQEPATVTTQGAGAAAEEKPAPKKKKQAIIQDYGSETAKETEKQPEKAQEKDDDDYGTETITLKKKK</sequence>
<name>A0A8J8SXT4_HALGN</name>
<organism evidence="2 3">
    <name type="scientific">Halteria grandinella</name>
    <dbReference type="NCBI Taxonomy" id="5974"/>
    <lineage>
        <taxon>Eukaryota</taxon>
        <taxon>Sar</taxon>
        <taxon>Alveolata</taxon>
        <taxon>Ciliophora</taxon>
        <taxon>Intramacronucleata</taxon>
        <taxon>Spirotrichea</taxon>
        <taxon>Stichotrichia</taxon>
        <taxon>Sporadotrichida</taxon>
        <taxon>Halteriidae</taxon>
        <taxon>Halteria</taxon>
    </lineage>
</organism>
<comment type="caution">
    <text evidence="2">The sequence shown here is derived from an EMBL/GenBank/DDBJ whole genome shotgun (WGS) entry which is preliminary data.</text>
</comment>
<gene>
    <name evidence="2" type="ORF">FGO68_gene11892</name>
</gene>
<dbReference type="AlphaFoldDB" id="A0A8J8SXT4"/>
<keyword evidence="3" id="KW-1185">Reference proteome</keyword>
<proteinExistence type="predicted"/>
<accession>A0A8J8SXT4</accession>
<feature type="compositionally biased region" description="Low complexity" evidence="1">
    <location>
        <begin position="10"/>
        <end position="28"/>
    </location>
</feature>
<feature type="region of interest" description="Disordered" evidence="1">
    <location>
        <begin position="1"/>
        <end position="48"/>
    </location>
</feature>
<evidence type="ECO:0000256" key="1">
    <source>
        <dbReference type="SAM" id="MobiDB-lite"/>
    </source>
</evidence>
<evidence type="ECO:0000313" key="3">
    <source>
        <dbReference type="Proteomes" id="UP000785679"/>
    </source>
</evidence>
<dbReference type="EMBL" id="RRYP01016631">
    <property type="protein sequence ID" value="TNV74792.1"/>
    <property type="molecule type" value="Genomic_DNA"/>
</dbReference>
<protein>
    <submittedName>
        <fullName evidence="2">Uncharacterized protein</fullName>
    </submittedName>
</protein>
<feature type="compositionally biased region" description="Basic and acidic residues" evidence="1">
    <location>
        <begin position="372"/>
        <end position="385"/>
    </location>
</feature>
<feature type="compositionally biased region" description="Basic and acidic residues" evidence="1">
    <location>
        <begin position="31"/>
        <end position="48"/>
    </location>
</feature>
<feature type="region of interest" description="Disordered" evidence="1">
    <location>
        <begin position="333"/>
        <end position="402"/>
    </location>
</feature>
<reference evidence="2" key="1">
    <citation type="submission" date="2019-06" db="EMBL/GenBank/DDBJ databases">
        <authorList>
            <person name="Zheng W."/>
        </authorList>
    </citation>
    <scope>NUCLEOTIDE SEQUENCE</scope>
    <source>
        <strain evidence="2">QDHG01</strain>
    </source>
</reference>
<dbReference type="Proteomes" id="UP000785679">
    <property type="component" value="Unassembled WGS sequence"/>
</dbReference>
<feature type="compositionally biased region" description="Polar residues" evidence="1">
    <location>
        <begin position="333"/>
        <end position="345"/>
    </location>
</feature>